<feature type="domain" description="Response regulatory" evidence="8">
    <location>
        <begin position="3"/>
        <end position="119"/>
    </location>
</feature>
<proteinExistence type="inferred from homology"/>
<dbReference type="InterPro" id="IPR000673">
    <property type="entry name" value="Sig_transdc_resp-reg_Me-estase"/>
</dbReference>
<comment type="caution">
    <text evidence="10">The sequence shown here is derived from an EMBL/GenBank/DDBJ whole genome shotgun (WGS) entry which is preliminary data.</text>
</comment>
<evidence type="ECO:0000256" key="2">
    <source>
        <dbReference type="ARBA" id="ARBA00022500"/>
    </source>
</evidence>
<dbReference type="SMART" id="SM00448">
    <property type="entry name" value="REC"/>
    <property type="match status" value="1"/>
</dbReference>
<feature type="active site" evidence="5 6">
    <location>
        <position position="190"/>
    </location>
</feature>
<evidence type="ECO:0000259" key="8">
    <source>
        <dbReference type="PROSITE" id="PS50110"/>
    </source>
</evidence>
<name>A0ABX4YHC9_9LEPT</name>
<feature type="modified residue" description="4-aspartylphosphate" evidence="5 7">
    <location>
        <position position="53"/>
    </location>
</feature>
<gene>
    <name evidence="5" type="primary">cheB</name>
    <name evidence="10" type="ORF">BES34_011775</name>
</gene>
<feature type="active site" evidence="5 6">
    <location>
        <position position="164"/>
    </location>
</feature>
<dbReference type="Pfam" id="PF00072">
    <property type="entry name" value="Response_reg"/>
    <property type="match status" value="1"/>
</dbReference>
<feature type="domain" description="CheB-type methylesterase" evidence="9">
    <location>
        <begin position="152"/>
        <end position="338"/>
    </location>
</feature>
<dbReference type="CDD" id="cd16432">
    <property type="entry name" value="CheB_Rec"/>
    <property type="match status" value="1"/>
</dbReference>
<evidence type="ECO:0000256" key="3">
    <source>
        <dbReference type="ARBA" id="ARBA00022801"/>
    </source>
</evidence>
<evidence type="ECO:0000256" key="7">
    <source>
        <dbReference type="PROSITE-ProRule" id="PRU00169"/>
    </source>
</evidence>
<evidence type="ECO:0000256" key="6">
    <source>
        <dbReference type="PROSITE-ProRule" id="PRU00050"/>
    </source>
</evidence>
<keyword evidence="2 5" id="KW-0145">Chemotaxis</keyword>
<comment type="subcellular location">
    <subcellularLocation>
        <location evidence="5">Cytoplasm</location>
    </subcellularLocation>
</comment>
<evidence type="ECO:0000256" key="1">
    <source>
        <dbReference type="ARBA" id="ARBA00022490"/>
    </source>
</evidence>
<dbReference type="RefSeq" id="WP_010414292.1">
    <property type="nucleotide sequence ID" value="NZ_MCRM02000011.1"/>
</dbReference>
<comment type="domain">
    <text evidence="5">Contains a C-terminal catalytic domain, and an N-terminal region which modulates catalytic activity.</text>
</comment>
<dbReference type="Proteomes" id="UP000094669">
    <property type="component" value="Unassembled WGS sequence"/>
</dbReference>
<keyword evidence="3 5" id="KW-0378">Hydrolase</keyword>
<reference evidence="10" key="1">
    <citation type="submission" date="2018-01" db="EMBL/GenBank/DDBJ databases">
        <title>Genomic characterization of Leptospira inadai serogroup Lyme isolated from captured rat in Brazil and comparative analysis with human reference strain.</title>
        <authorList>
            <person name="Moreno L.Z."/>
            <person name="Loureiro A.P."/>
            <person name="Miraglia F."/>
            <person name="Kremer F.S."/>
            <person name="Eslabao M.R."/>
            <person name="Dellagostin O.A."/>
            <person name="Lilenbaum W."/>
            <person name="Moreno A.M."/>
        </authorList>
    </citation>
    <scope>NUCLEOTIDE SEQUENCE [LARGE SCALE GENOMIC DNA]</scope>
    <source>
        <strain evidence="10">M34/99</strain>
    </source>
</reference>
<dbReference type="EC" id="3.5.1.44" evidence="5"/>
<sequence>MIRVYIIDDNRIVREIIAGQLSEDPRFEVVGASTATEAMRELPKVNPDVLTLDVEMPDIGGIEFLRWLMPKNPIPVIMLSSYTESGAKITLDSLEAGAIEFVPKADGSEEDFFRMILELKNKIRACARTDVNKLLRRKKLVITGFGFGDRKKVADIKLIALGASTGGTQALEFLLRNLPIGLPPIVIVQHMPPKFTTMFAARLNDISPLRIVEAENGMEISKNTVYIAPGDFHMGLDHHNTTFSLNVFKSEKVTGHRPSVNVLFRSIAASPLAEFSAAFLLTGMGKDGAEGMKAMRDRGSLTFGQDEATSVVYGMPREAFEIGAVQEQISLDSVPDKIAKLCLGEFENSI</sequence>
<dbReference type="PANTHER" id="PTHR42872">
    <property type="entry name" value="PROTEIN-GLUTAMATE METHYLESTERASE/PROTEIN-GLUTAMINE GLUTAMINASE"/>
    <property type="match status" value="1"/>
</dbReference>
<evidence type="ECO:0000256" key="4">
    <source>
        <dbReference type="ARBA" id="ARBA00048267"/>
    </source>
</evidence>
<evidence type="ECO:0000259" key="9">
    <source>
        <dbReference type="PROSITE" id="PS50122"/>
    </source>
</evidence>
<keyword evidence="5 7" id="KW-0597">Phosphoprotein</keyword>
<dbReference type="HAMAP" id="MF_00099">
    <property type="entry name" value="CheB_chemtxs"/>
    <property type="match status" value="1"/>
</dbReference>
<comment type="catalytic activity">
    <reaction evidence="4 5">
        <text>[protein]-L-glutamate 5-O-methyl ester + H2O = L-glutamyl-[protein] + methanol + H(+)</text>
        <dbReference type="Rhea" id="RHEA:23236"/>
        <dbReference type="Rhea" id="RHEA-COMP:10208"/>
        <dbReference type="Rhea" id="RHEA-COMP:10311"/>
        <dbReference type="ChEBI" id="CHEBI:15377"/>
        <dbReference type="ChEBI" id="CHEBI:15378"/>
        <dbReference type="ChEBI" id="CHEBI:17790"/>
        <dbReference type="ChEBI" id="CHEBI:29973"/>
        <dbReference type="ChEBI" id="CHEBI:82795"/>
        <dbReference type="EC" id="3.1.1.61"/>
    </reaction>
</comment>
<dbReference type="InterPro" id="IPR011006">
    <property type="entry name" value="CheY-like_superfamily"/>
</dbReference>
<keyword evidence="11" id="KW-1185">Reference proteome</keyword>
<dbReference type="NCBIfam" id="NF001965">
    <property type="entry name" value="PRK00742.1"/>
    <property type="match status" value="1"/>
</dbReference>
<dbReference type="PIRSF" id="PIRSF000876">
    <property type="entry name" value="RR_chemtxs_CheB"/>
    <property type="match status" value="1"/>
</dbReference>
<protein>
    <recommendedName>
        <fullName evidence="5">Protein-glutamate methylesterase/protein-glutamine glutaminase</fullName>
        <ecNumber evidence="5">3.1.1.61</ecNumber>
        <ecNumber evidence="5">3.5.1.44</ecNumber>
    </recommendedName>
</protein>
<accession>A0ABX4YHC9</accession>
<comment type="PTM">
    <text evidence="5">Phosphorylated by CheA. Phosphorylation of the N-terminal regulatory domain activates the methylesterase activity.</text>
</comment>
<dbReference type="Gene3D" id="3.40.50.180">
    <property type="entry name" value="Methylesterase CheB, C-terminal domain"/>
    <property type="match status" value="1"/>
</dbReference>
<organism evidence="10 11">
    <name type="scientific">Leptospira inadai serovar Lyme</name>
    <dbReference type="NCBI Taxonomy" id="293084"/>
    <lineage>
        <taxon>Bacteria</taxon>
        <taxon>Pseudomonadati</taxon>
        <taxon>Spirochaetota</taxon>
        <taxon>Spirochaetia</taxon>
        <taxon>Leptospirales</taxon>
        <taxon>Leptospiraceae</taxon>
        <taxon>Leptospira</taxon>
    </lineage>
</organism>
<dbReference type="InterPro" id="IPR035909">
    <property type="entry name" value="CheB_C"/>
</dbReference>
<dbReference type="Gene3D" id="3.40.50.2300">
    <property type="match status" value="1"/>
</dbReference>
<feature type="active site" evidence="5 6">
    <location>
        <position position="287"/>
    </location>
</feature>
<dbReference type="PROSITE" id="PS50110">
    <property type="entry name" value="RESPONSE_REGULATORY"/>
    <property type="match status" value="1"/>
</dbReference>
<dbReference type="CDD" id="cd17541">
    <property type="entry name" value="REC_CheB-like"/>
    <property type="match status" value="1"/>
</dbReference>
<dbReference type="Pfam" id="PF01339">
    <property type="entry name" value="CheB_methylest"/>
    <property type="match status" value="1"/>
</dbReference>
<comment type="catalytic activity">
    <reaction evidence="5">
        <text>L-glutaminyl-[protein] + H2O = L-glutamyl-[protein] + NH4(+)</text>
        <dbReference type="Rhea" id="RHEA:16441"/>
        <dbReference type="Rhea" id="RHEA-COMP:10207"/>
        <dbReference type="Rhea" id="RHEA-COMP:10208"/>
        <dbReference type="ChEBI" id="CHEBI:15377"/>
        <dbReference type="ChEBI" id="CHEBI:28938"/>
        <dbReference type="ChEBI" id="CHEBI:29973"/>
        <dbReference type="ChEBI" id="CHEBI:30011"/>
        <dbReference type="EC" id="3.5.1.44"/>
    </reaction>
</comment>
<dbReference type="InterPro" id="IPR008248">
    <property type="entry name" value="CheB-like"/>
</dbReference>
<dbReference type="InterPro" id="IPR001789">
    <property type="entry name" value="Sig_transdc_resp-reg_receiver"/>
</dbReference>
<dbReference type="SUPFAM" id="SSF52172">
    <property type="entry name" value="CheY-like"/>
    <property type="match status" value="1"/>
</dbReference>
<comment type="similarity">
    <text evidence="5">Belongs to the CheB family.</text>
</comment>
<evidence type="ECO:0000313" key="11">
    <source>
        <dbReference type="Proteomes" id="UP000094669"/>
    </source>
</evidence>
<evidence type="ECO:0000313" key="10">
    <source>
        <dbReference type="EMBL" id="PNV74660.1"/>
    </source>
</evidence>
<dbReference type="SUPFAM" id="SSF52738">
    <property type="entry name" value="Methylesterase CheB, C-terminal domain"/>
    <property type="match status" value="1"/>
</dbReference>
<dbReference type="EC" id="3.1.1.61" evidence="5"/>
<dbReference type="EMBL" id="MCRM02000011">
    <property type="protein sequence ID" value="PNV74660.1"/>
    <property type="molecule type" value="Genomic_DNA"/>
</dbReference>
<comment type="function">
    <text evidence="5">Involved in chemotaxis. Part of a chemotaxis signal transduction system that modulates chemotaxis in response to various stimuli. Catalyzes the demethylation of specific methylglutamate residues introduced into the chemoreceptors (methyl-accepting chemotaxis proteins or MCP) by CheR. Also mediates the irreversible deamidation of specific glutamine residues to glutamic acid.</text>
</comment>
<dbReference type="PANTHER" id="PTHR42872:SF6">
    <property type="entry name" value="PROTEIN-GLUTAMATE METHYLESTERASE_PROTEIN-GLUTAMINE GLUTAMINASE"/>
    <property type="match status" value="1"/>
</dbReference>
<dbReference type="PROSITE" id="PS50122">
    <property type="entry name" value="CHEB"/>
    <property type="match status" value="1"/>
</dbReference>
<evidence type="ECO:0000256" key="5">
    <source>
        <dbReference type="HAMAP-Rule" id="MF_00099"/>
    </source>
</evidence>
<keyword evidence="1 5" id="KW-0963">Cytoplasm</keyword>